<comment type="caution">
    <text evidence="2">The sequence shown here is derived from an EMBL/GenBank/DDBJ whole genome shotgun (WGS) entry which is preliminary data.</text>
</comment>
<dbReference type="Proteomes" id="UP001285921">
    <property type="component" value="Unassembled WGS sequence"/>
</dbReference>
<evidence type="ECO:0000313" key="3">
    <source>
        <dbReference type="Proteomes" id="UP001285921"/>
    </source>
</evidence>
<dbReference type="PROSITE" id="PS51257">
    <property type="entry name" value="PROKAR_LIPOPROTEIN"/>
    <property type="match status" value="1"/>
</dbReference>
<evidence type="ECO:0000256" key="1">
    <source>
        <dbReference type="SAM" id="SignalP"/>
    </source>
</evidence>
<feature type="signal peptide" evidence="1">
    <location>
        <begin position="1"/>
        <end position="25"/>
    </location>
</feature>
<gene>
    <name evidence="2" type="ORF">PghCCS26_45220</name>
</gene>
<keyword evidence="3" id="KW-1185">Reference proteome</keyword>
<dbReference type="EMBL" id="BTCL01000019">
    <property type="protein sequence ID" value="GMK47392.1"/>
    <property type="molecule type" value="Genomic_DNA"/>
</dbReference>
<evidence type="ECO:0000313" key="2">
    <source>
        <dbReference type="EMBL" id="GMK47392.1"/>
    </source>
</evidence>
<keyword evidence="1" id="KW-0732">Signal</keyword>
<reference evidence="2 3" key="1">
    <citation type="submission" date="2023-05" db="EMBL/GenBank/DDBJ databases">
        <title>Draft genome of Paenibacillus sp. CCS26.</title>
        <authorList>
            <person name="Akita H."/>
            <person name="Shinto Y."/>
            <person name="Kimura Z."/>
        </authorList>
    </citation>
    <scope>NUCLEOTIDE SEQUENCE [LARGE SCALE GENOMIC DNA]</scope>
    <source>
        <strain evidence="2 3">CCS26</strain>
    </source>
</reference>
<organism evidence="2 3">
    <name type="scientific">Paenibacillus glycanilyticus</name>
    <dbReference type="NCBI Taxonomy" id="126569"/>
    <lineage>
        <taxon>Bacteria</taxon>
        <taxon>Bacillati</taxon>
        <taxon>Bacillota</taxon>
        <taxon>Bacilli</taxon>
        <taxon>Bacillales</taxon>
        <taxon>Paenibacillaceae</taxon>
        <taxon>Paenibacillus</taxon>
    </lineage>
</organism>
<accession>A0ABQ6NT69</accession>
<sequence>MRKKGMWIGGAIGLLLLAGCTNSESNEPTPTPTPAVSELAETPVPSIETPVETDDGSVNGQLELSRLENVFAFADETGQQLITIPSENGDEVEDPEQFVTAVGNGGDRVEIEYVRRQEANDQDTNRQSIDNFNNMAGDIYKIKGEGILLPNKSYLLAKEGVVSQDSFVDITSAEDGQYEQADADTIARVEGLKGRKVTSSSILSESDQEKVALVVFERDGDDMLASIAYINDDKVLFKDFPATYNESGTWRVDGGDDPGRFEVLFLAHSDEGVLLGIAWAGAEGENLFVLQEADGALEDTDLKGGRYWSPS</sequence>
<protein>
    <submittedName>
        <fullName evidence="2">Uncharacterized protein</fullName>
    </submittedName>
</protein>
<feature type="chain" id="PRO_5046774428" evidence="1">
    <location>
        <begin position="26"/>
        <end position="311"/>
    </location>
</feature>
<proteinExistence type="predicted"/>
<name>A0ABQ6NT69_9BACL</name>